<protein>
    <submittedName>
        <fullName evidence="1">Uncharacterized protein</fullName>
    </submittedName>
</protein>
<dbReference type="EMBL" id="GBRH01265343">
    <property type="protein sequence ID" value="JAD32552.1"/>
    <property type="molecule type" value="Transcribed_RNA"/>
</dbReference>
<name>A0A0A8ZCH8_ARUDO</name>
<organism evidence="1">
    <name type="scientific">Arundo donax</name>
    <name type="common">Giant reed</name>
    <name type="synonym">Donax arundinaceus</name>
    <dbReference type="NCBI Taxonomy" id="35708"/>
    <lineage>
        <taxon>Eukaryota</taxon>
        <taxon>Viridiplantae</taxon>
        <taxon>Streptophyta</taxon>
        <taxon>Embryophyta</taxon>
        <taxon>Tracheophyta</taxon>
        <taxon>Spermatophyta</taxon>
        <taxon>Magnoliopsida</taxon>
        <taxon>Liliopsida</taxon>
        <taxon>Poales</taxon>
        <taxon>Poaceae</taxon>
        <taxon>PACMAD clade</taxon>
        <taxon>Arundinoideae</taxon>
        <taxon>Arundineae</taxon>
        <taxon>Arundo</taxon>
    </lineage>
</organism>
<accession>A0A0A8ZCH8</accession>
<proteinExistence type="predicted"/>
<sequence>MDLAMLSLYSMLLHFLSRI</sequence>
<reference evidence="1" key="1">
    <citation type="submission" date="2014-09" db="EMBL/GenBank/DDBJ databases">
        <authorList>
            <person name="Magalhaes I.L.F."/>
            <person name="Oliveira U."/>
            <person name="Santos F.R."/>
            <person name="Vidigal T.H.D.A."/>
            <person name="Brescovit A.D."/>
            <person name="Santos A.J."/>
        </authorList>
    </citation>
    <scope>NUCLEOTIDE SEQUENCE</scope>
    <source>
        <tissue evidence="1">Shoot tissue taken approximately 20 cm above the soil surface</tissue>
    </source>
</reference>
<reference evidence="1" key="2">
    <citation type="journal article" date="2015" name="Data Brief">
        <title>Shoot transcriptome of the giant reed, Arundo donax.</title>
        <authorList>
            <person name="Barrero R.A."/>
            <person name="Guerrero F.D."/>
            <person name="Moolhuijzen P."/>
            <person name="Goolsby J.A."/>
            <person name="Tidwell J."/>
            <person name="Bellgard S.E."/>
            <person name="Bellgard M.I."/>
        </authorList>
    </citation>
    <scope>NUCLEOTIDE SEQUENCE</scope>
    <source>
        <tissue evidence="1">Shoot tissue taken approximately 20 cm above the soil surface</tissue>
    </source>
</reference>
<evidence type="ECO:0000313" key="1">
    <source>
        <dbReference type="EMBL" id="JAD32552.1"/>
    </source>
</evidence>
<dbReference type="AlphaFoldDB" id="A0A0A8ZCH8"/>